<name>A0A0A9G448_ARUDO</name>
<reference evidence="1" key="2">
    <citation type="journal article" date="2015" name="Data Brief">
        <title>Shoot transcriptome of the giant reed, Arundo donax.</title>
        <authorList>
            <person name="Barrero R.A."/>
            <person name="Guerrero F.D."/>
            <person name="Moolhuijzen P."/>
            <person name="Goolsby J.A."/>
            <person name="Tidwell J."/>
            <person name="Bellgard S.E."/>
            <person name="Bellgard M.I."/>
        </authorList>
    </citation>
    <scope>NUCLEOTIDE SEQUENCE</scope>
    <source>
        <tissue evidence="1">Shoot tissue taken approximately 20 cm above the soil surface</tissue>
    </source>
</reference>
<organism evidence="1">
    <name type="scientific">Arundo donax</name>
    <name type="common">Giant reed</name>
    <name type="synonym">Donax arundinaceus</name>
    <dbReference type="NCBI Taxonomy" id="35708"/>
    <lineage>
        <taxon>Eukaryota</taxon>
        <taxon>Viridiplantae</taxon>
        <taxon>Streptophyta</taxon>
        <taxon>Embryophyta</taxon>
        <taxon>Tracheophyta</taxon>
        <taxon>Spermatophyta</taxon>
        <taxon>Magnoliopsida</taxon>
        <taxon>Liliopsida</taxon>
        <taxon>Poales</taxon>
        <taxon>Poaceae</taxon>
        <taxon>PACMAD clade</taxon>
        <taxon>Arundinoideae</taxon>
        <taxon>Arundineae</taxon>
        <taxon>Arundo</taxon>
    </lineage>
</organism>
<dbReference type="AlphaFoldDB" id="A0A0A9G448"/>
<accession>A0A0A9G448</accession>
<evidence type="ECO:0000313" key="1">
    <source>
        <dbReference type="EMBL" id="JAE15413.1"/>
    </source>
</evidence>
<proteinExistence type="predicted"/>
<dbReference type="EMBL" id="GBRH01182483">
    <property type="protein sequence ID" value="JAE15413.1"/>
    <property type="molecule type" value="Transcribed_RNA"/>
</dbReference>
<protein>
    <submittedName>
        <fullName evidence="1">Uncharacterized protein</fullName>
    </submittedName>
</protein>
<reference evidence="1" key="1">
    <citation type="submission" date="2014-09" db="EMBL/GenBank/DDBJ databases">
        <authorList>
            <person name="Magalhaes I.L.F."/>
            <person name="Oliveira U."/>
            <person name="Santos F.R."/>
            <person name="Vidigal T.H.D.A."/>
            <person name="Brescovit A.D."/>
            <person name="Santos A.J."/>
        </authorList>
    </citation>
    <scope>NUCLEOTIDE SEQUENCE</scope>
    <source>
        <tissue evidence="1">Shoot tissue taken approximately 20 cm above the soil surface</tissue>
    </source>
</reference>
<sequence>MALDMIDGLWYRQEEACQERISFFPAI</sequence>